<comment type="caution">
    <text evidence="1">The sequence shown here is derived from an EMBL/GenBank/DDBJ whole genome shotgun (WGS) entry which is preliminary data.</text>
</comment>
<gene>
    <name evidence="1" type="ORF">S12H4_01139</name>
</gene>
<feature type="non-terminal residue" evidence="1">
    <location>
        <position position="1"/>
    </location>
</feature>
<dbReference type="EMBL" id="BARW01000205">
    <property type="protein sequence ID" value="GAI60982.1"/>
    <property type="molecule type" value="Genomic_DNA"/>
</dbReference>
<organism evidence="1">
    <name type="scientific">marine sediment metagenome</name>
    <dbReference type="NCBI Taxonomy" id="412755"/>
    <lineage>
        <taxon>unclassified sequences</taxon>
        <taxon>metagenomes</taxon>
        <taxon>ecological metagenomes</taxon>
    </lineage>
</organism>
<name>X1PXI5_9ZZZZ</name>
<protein>
    <submittedName>
        <fullName evidence="1">Uncharacterized protein</fullName>
    </submittedName>
</protein>
<proteinExistence type="predicted"/>
<sequence>SIRMSDDSFMSIMLGAVFAVASVVVLAPTLQQILAATPAAQSYAAQVYTGLTDYRVLEADGQLRWLSLVDAPPFTPWITASFFNDGDVTTDPPGAVSVYIAINNPDALVELKKGESQYADFSFAQRRIEIIFYKTDPGKKARVRVEGKY</sequence>
<evidence type="ECO:0000313" key="1">
    <source>
        <dbReference type="EMBL" id="GAI60982.1"/>
    </source>
</evidence>
<dbReference type="AlphaFoldDB" id="X1PXI5"/>
<reference evidence="1" key="1">
    <citation type="journal article" date="2014" name="Front. Microbiol.">
        <title>High frequency of phylogenetically diverse reductive dehalogenase-homologous genes in deep subseafloor sedimentary metagenomes.</title>
        <authorList>
            <person name="Kawai M."/>
            <person name="Futagami T."/>
            <person name="Toyoda A."/>
            <person name="Takaki Y."/>
            <person name="Nishi S."/>
            <person name="Hori S."/>
            <person name="Arai W."/>
            <person name="Tsubouchi T."/>
            <person name="Morono Y."/>
            <person name="Uchiyama I."/>
            <person name="Ito T."/>
            <person name="Fujiyama A."/>
            <person name="Inagaki F."/>
            <person name="Takami H."/>
        </authorList>
    </citation>
    <scope>NUCLEOTIDE SEQUENCE</scope>
    <source>
        <strain evidence="1">Expedition CK06-06</strain>
    </source>
</reference>
<accession>X1PXI5</accession>